<sequence>MTTRYILPGALLLSALFFAPAVQGAGYTNSIGMEFTNIAPGTFFMGSCMYSRADKERDNLLEDQGLPPNGPTCPAKTSEDENALEEEAPQHEVKISKGFQIGSYEVTLGQFKLFLDSLNEADRSKIETEQFKEANTHGDKAAVAAVSWEDAQAFISWLNQKEGGDKYRLPTEAEWEYAARAGSKTIFFWGDKQEEAPKYAWFNMQHADLRKWFPVGEFNDKEDFPHPVGLKKPNAWGLYDMAGNVWEWVNDRYSASYYQESPKVDPTGPERGTARCFRGGSWYGSVVNLRSALRGLNVPTYRSDSLGFRVLRETR</sequence>
<dbReference type="Gene3D" id="3.90.1580.10">
    <property type="entry name" value="paralog of FGE (formylglycine-generating enzyme)"/>
    <property type="match status" value="1"/>
</dbReference>
<dbReference type="KEGG" id="eaj:Q3M24_11380"/>
<evidence type="ECO:0000313" key="4">
    <source>
        <dbReference type="EMBL" id="XCN75294.1"/>
    </source>
</evidence>
<dbReference type="PANTHER" id="PTHR23150">
    <property type="entry name" value="SULFATASE MODIFYING FACTOR 1, 2"/>
    <property type="match status" value="1"/>
</dbReference>
<protein>
    <submittedName>
        <fullName evidence="4">Formylglycine-generating enzyme family protein</fullName>
    </submittedName>
</protein>
<keyword evidence="2" id="KW-0732">Signal</keyword>
<dbReference type="EMBL" id="CP159373">
    <property type="protein sequence ID" value="XCN75294.1"/>
    <property type="molecule type" value="Genomic_DNA"/>
</dbReference>
<dbReference type="InterPro" id="IPR016187">
    <property type="entry name" value="CTDL_fold"/>
</dbReference>
<evidence type="ECO:0000256" key="2">
    <source>
        <dbReference type="SAM" id="SignalP"/>
    </source>
</evidence>
<dbReference type="PANTHER" id="PTHR23150:SF19">
    <property type="entry name" value="FORMYLGLYCINE-GENERATING ENZYME"/>
    <property type="match status" value="1"/>
</dbReference>
<dbReference type="GO" id="GO:0120147">
    <property type="term" value="F:formylglycine-generating oxidase activity"/>
    <property type="evidence" value="ECO:0007669"/>
    <property type="project" value="TreeGrafter"/>
</dbReference>
<feature type="region of interest" description="Disordered" evidence="1">
    <location>
        <begin position="60"/>
        <end position="82"/>
    </location>
</feature>
<dbReference type="InterPro" id="IPR042095">
    <property type="entry name" value="SUMF_sf"/>
</dbReference>
<organism evidence="4">
    <name type="scientific">Candidatus Electrothrix aestuarii</name>
    <dbReference type="NCBI Taxonomy" id="3062594"/>
    <lineage>
        <taxon>Bacteria</taxon>
        <taxon>Pseudomonadati</taxon>
        <taxon>Thermodesulfobacteriota</taxon>
        <taxon>Desulfobulbia</taxon>
        <taxon>Desulfobulbales</taxon>
        <taxon>Desulfobulbaceae</taxon>
        <taxon>Candidatus Electrothrix</taxon>
    </lineage>
</organism>
<dbReference type="InterPro" id="IPR051043">
    <property type="entry name" value="Sulfatase_Mod_Factor_Kinase"/>
</dbReference>
<accession>A0AAU8M1G1</accession>
<name>A0AAU8M1G1_9BACT</name>
<proteinExistence type="predicted"/>
<feature type="signal peptide" evidence="2">
    <location>
        <begin position="1"/>
        <end position="24"/>
    </location>
</feature>
<dbReference type="InterPro" id="IPR005532">
    <property type="entry name" value="SUMF_dom"/>
</dbReference>
<evidence type="ECO:0000259" key="3">
    <source>
        <dbReference type="Pfam" id="PF03781"/>
    </source>
</evidence>
<dbReference type="SUPFAM" id="SSF56436">
    <property type="entry name" value="C-type lectin-like"/>
    <property type="match status" value="1"/>
</dbReference>
<feature type="domain" description="Sulfatase-modifying factor enzyme-like" evidence="3">
    <location>
        <begin position="79"/>
        <end position="312"/>
    </location>
</feature>
<dbReference type="Pfam" id="PF03781">
    <property type="entry name" value="FGE-sulfatase"/>
    <property type="match status" value="1"/>
</dbReference>
<feature type="chain" id="PRO_5043750760" evidence="2">
    <location>
        <begin position="25"/>
        <end position="315"/>
    </location>
</feature>
<gene>
    <name evidence="4" type="ORF">Q3M24_11380</name>
</gene>
<reference evidence="4" key="1">
    <citation type="journal article" date="2024" name="Syst. Appl. Microbiol.">
        <title>First single-strain enrichments of Electrothrix cable bacteria, description of E. aestuarii sp. nov. and E. rattekaaiensis sp. nov., and proposal of a cable bacteria taxonomy following the rules of the SeqCode.</title>
        <authorList>
            <person name="Plum-Jensen L.E."/>
            <person name="Schramm A."/>
            <person name="Marshall I.P.G."/>
        </authorList>
    </citation>
    <scope>NUCLEOTIDE SEQUENCE</scope>
    <source>
        <strain evidence="4">Rat1</strain>
    </source>
</reference>
<dbReference type="AlphaFoldDB" id="A0AAU8M1G1"/>
<reference evidence="4" key="2">
    <citation type="submission" date="2024-06" db="EMBL/GenBank/DDBJ databases">
        <authorList>
            <person name="Plum-Jensen L.E."/>
            <person name="Schramm A."/>
            <person name="Marshall I.P.G."/>
        </authorList>
    </citation>
    <scope>NUCLEOTIDE SEQUENCE</scope>
    <source>
        <strain evidence="4">Rat1</strain>
    </source>
</reference>
<evidence type="ECO:0000256" key="1">
    <source>
        <dbReference type="SAM" id="MobiDB-lite"/>
    </source>
</evidence>